<name>A0A0G1YQU1_9BACT</name>
<evidence type="ECO:0000259" key="5">
    <source>
        <dbReference type="SMART" id="SM00228"/>
    </source>
</evidence>
<dbReference type="InterPro" id="IPR036034">
    <property type="entry name" value="PDZ_sf"/>
</dbReference>
<dbReference type="Proteomes" id="UP000033982">
    <property type="component" value="Unassembled WGS sequence"/>
</dbReference>
<dbReference type="SMART" id="SM00228">
    <property type="entry name" value="PDZ"/>
    <property type="match status" value="1"/>
</dbReference>
<reference evidence="6 7" key="1">
    <citation type="journal article" date="2015" name="Nature">
        <title>rRNA introns, odd ribosomes, and small enigmatic genomes across a large radiation of phyla.</title>
        <authorList>
            <person name="Brown C.T."/>
            <person name="Hug L.A."/>
            <person name="Thomas B.C."/>
            <person name="Sharon I."/>
            <person name="Castelle C.J."/>
            <person name="Singh A."/>
            <person name="Wilkins M.J."/>
            <person name="Williams K.H."/>
            <person name="Banfield J.F."/>
        </authorList>
    </citation>
    <scope>NUCLEOTIDE SEQUENCE [LARGE SCALE GENOMIC DNA]</scope>
</reference>
<dbReference type="PANTHER" id="PTHR22939">
    <property type="entry name" value="SERINE PROTEASE FAMILY S1C HTRA-RELATED"/>
    <property type="match status" value="1"/>
</dbReference>
<keyword evidence="3" id="KW-0378">Hydrolase</keyword>
<dbReference type="GO" id="GO:0004252">
    <property type="term" value="F:serine-type endopeptidase activity"/>
    <property type="evidence" value="ECO:0007669"/>
    <property type="project" value="InterPro"/>
</dbReference>
<dbReference type="SUPFAM" id="SSF50156">
    <property type="entry name" value="PDZ domain-like"/>
    <property type="match status" value="1"/>
</dbReference>
<gene>
    <name evidence="6" type="ORF">UY58_C0004G0006</name>
</gene>
<dbReference type="SUPFAM" id="SSF50494">
    <property type="entry name" value="Trypsin-like serine proteases"/>
    <property type="match status" value="1"/>
</dbReference>
<dbReference type="InterPro" id="IPR001478">
    <property type="entry name" value="PDZ"/>
</dbReference>
<evidence type="ECO:0000256" key="4">
    <source>
        <dbReference type="SAM" id="MobiDB-lite"/>
    </source>
</evidence>
<dbReference type="PANTHER" id="PTHR22939:SF129">
    <property type="entry name" value="SERINE PROTEASE HTRA2, MITOCHONDRIAL"/>
    <property type="match status" value="1"/>
</dbReference>
<dbReference type="Pfam" id="PF13180">
    <property type="entry name" value="PDZ_2"/>
    <property type="match status" value="1"/>
</dbReference>
<dbReference type="PRINTS" id="PR00834">
    <property type="entry name" value="PROTEASES2C"/>
</dbReference>
<dbReference type="AlphaFoldDB" id="A0A0G1YQU1"/>
<evidence type="ECO:0000313" key="7">
    <source>
        <dbReference type="Proteomes" id="UP000033982"/>
    </source>
</evidence>
<evidence type="ECO:0000256" key="2">
    <source>
        <dbReference type="ARBA" id="ARBA00022670"/>
    </source>
</evidence>
<proteinExistence type="inferred from homology"/>
<comment type="caution">
    <text evidence="6">The sequence shown here is derived from an EMBL/GenBank/DDBJ whole genome shotgun (WGS) entry which is preliminary data.</text>
</comment>
<organism evidence="6 7">
    <name type="scientific">Candidatus Magasanikbacteria bacterium GW2011_GWA2_50_22</name>
    <dbReference type="NCBI Taxonomy" id="1619043"/>
    <lineage>
        <taxon>Bacteria</taxon>
        <taxon>Candidatus Magasanikiibacteriota</taxon>
    </lineage>
</organism>
<sequence length="425" mass="45059">MSELRKAVLASIIISLVIGLTAGGTAGILVSQIPDLNIPTSLNNILWPPIARRTPAREPSGAGAVPERPPATDEEAATIDVVRRVSPAVVSIVISKEVAVRDNGSLFPNDFFSGLGFPFEIEIPSPSTPSQPSAPPVKRQVGGGSGFIVSADGLITTNKHVVSDKNAEYTVVTADGRRFEAKVLATDPFVDLALLKIEARNLPTVRLGDSDRIRLGETVIAIGNVLSEFPNTVTKGVISGVNRRVTAGGPLGAEVIEEALQTDAAINPGNSGGPLVNLRGEVIGINTAVSQAGQLVGFAIPVNVAKPVIESVKKSGRIVRPWLGVRYVLITPELKNENQLPVDYGALVVRGERQTDLAVAPSSPADKAGLQENDIILEIDGQKINSDNPLARQIQRHKPGDKIKLKILRKGETLEVEVVLEEIKQ</sequence>
<dbReference type="CDD" id="cd06779">
    <property type="entry name" value="cpPDZ_Deg_HtrA-like"/>
    <property type="match status" value="1"/>
</dbReference>
<feature type="region of interest" description="Disordered" evidence="4">
    <location>
        <begin position="53"/>
        <end position="74"/>
    </location>
</feature>
<protein>
    <submittedName>
        <fullName evidence="6">2-alkenal reductase</fullName>
    </submittedName>
</protein>
<evidence type="ECO:0000256" key="1">
    <source>
        <dbReference type="ARBA" id="ARBA00010541"/>
    </source>
</evidence>
<feature type="domain" description="PDZ" evidence="5">
    <location>
        <begin position="321"/>
        <end position="411"/>
    </location>
</feature>
<dbReference type="Gene3D" id="2.40.10.120">
    <property type="match status" value="1"/>
</dbReference>
<dbReference type="Gene3D" id="2.30.42.10">
    <property type="match status" value="1"/>
</dbReference>
<accession>A0A0G1YQU1</accession>
<dbReference type="GO" id="GO:0006508">
    <property type="term" value="P:proteolysis"/>
    <property type="evidence" value="ECO:0007669"/>
    <property type="project" value="UniProtKB-KW"/>
</dbReference>
<dbReference type="InterPro" id="IPR009003">
    <property type="entry name" value="Peptidase_S1_PA"/>
</dbReference>
<comment type="similarity">
    <text evidence="1">Belongs to the peptidase S1C family.</text>
</comment>
<evidence type="ECO:0000313" key="6">
    <source>
        <dbReference type="EMBL" id="KKW17382.1"/>
    </source>
</evidence>
<dbReference type="EMBL" id="LCQN01000004">
    <property type="protein sequence ID" value="KKW17382.1"/>
    <property type="molecule type" value="Genomic_DNA"/>
</dbReference>
<dbReference type="InterPro" id="IPR001940">
    <property type="entry name" value="Peptidase_S1C"/>
</dbReference>
<evidence type="ECO:0000256" key="3">
    <source>
        <dbReference type="ARBA" id="ARBA00022801"/>
    </source>
</evidence>
<dbReference type="PATRIC" id="fig|1619043.3.peg.170"/>
<dbReference type="Pfam" id="PF13365">
    <property type="entry name" value="Trypsin_2"/>
    <property type="match status" value="1"/>
</dbReference>
<keyword evidence="2" id="KW-0645">Protease</keyword>